<name>A0A1X0NTS5_9TRYP</name>
<feature type="compositionally biased region" description="Polar residues" evidence="1">
    <location>
        <begin position="676"/>
        <end position="688"/>
    </location>
</feature>
<evidence type="ECO:0000256" key="2">
    <source>
        <dbReference type="SAM" id="Phobius"/>
    </source>
</evidence>
<feature type="compositionally biased region" description="Polar residues" evidence="1">
    <location>
        <begin position="773"/>
        <end position="785"/>
    </location>
</feature>
<feature type="compositionally biased region" description="Low complexity" evidence="1">
    <location>
        <begin position="689"/>
        <end position="717"/>
    </location>
</feature>
<evidence type="ECO:0000313" key="3">
    <source>
        <dbReference type="EMBL" id="ORC88105.1"/>
    </source>
</evidence>
<proteinExistence type="predicted"/>
<dbReference type="RefSeq" id="XP_028882171.1">
    <property type="nucleotide sequence ID" value="XM_029026475.1"/>
</dbReference>
<feature type="region of interest" description="Disordered" evidence="1">
    <location>
        <begin position="763"/>
        <end position="786"/>
    </location>
</feature>
<evidence type="ECO:0000313" key="4">
    <source>
        <dbReference type="Proteomes" id="UP000192257"/>
    </source>
</evidence>
<feature type="region of interest" description="Disordered" evidence="1">
    <location>
        <begin position="351"/>
        <end position="385"/>
    </location>
</feature>
<feature type="compositionally biased region" description="Polar residues" evidence="1">
    <location>
        <begin position="282"/>
        <end position="291"/>
    </location>
</feature>
<comment type="caution">
    <text evidence="3">The sequence shown here is derived from an EMBL/GenBank/DDBJ whole genome shotgun (WGS) entry which is preliminary data.</text>
</comment>
<gene>
    <name evidence="3" type="ORF">TM35_000181620</name>
</gene>
<dbReference type="VEuPathDB" id="TriTrypDB:TM35_000181620"/>
<evidence type="ECO:0000256" key="1">
    <source>
        <dbReference type="SAM" id="MobiDB-lite"/>
    </source>
</evidence>
<feature type="transmembrane region" description="Helical" evidence="2">
    <location>
        <begin position="859"/>
        <end position="880"/>
    </location>
</feature>
<protein>
    <submittedName>
        <fullName evidence="3">Uncharacterized protein</fullName>
    </submittedName>
</protein>
<feature type="compositionally biased region" description="Polar residues" evidence="1">
    <location>
        <begin position="719"/>
        <end position="730"/>
    </location>
</feature>
<dbReference type="AlphaFoldDB" id="A0A1X0NTS5"/>
<organism evidence="3 4">
    <name type="scientific">Trypanosoma theileri</name>
    <dbReference type="NCBI Taxonomy" id="67003"/>
    <lineage>
        <taxon>Eukaryota</taxon>
        <taxon>Discoba</taxon>
        <taxon>Euglenozoa</taxon>
        <taxon>Kinetoplastea</taxon>
        <taxon>Metakinetoplastina</taxon>
        <taxon>Trypanosomatida</taxon>
        <taxon>Trypanosomatidae</taxon>
        <taxon>Trypanosoma</taxon>
    </lineage>
</organism>
<feature type="compositionally biased region" description="Polar residues" evidence="1">
    <location>
        <begin position="593"/>
        <end position="622"/>
    </location>
</feature>
<dbReference type="Proteomes" id="UP000192257">
    <property type="component" value="Unassembled WGS sequence"/>
</dbReference>
<dbReference type="GeneID" id="39986255"/>
<keyword evidence="2" id="KW-1133">Transmembrane helix</keyword>
<keyword evidence="2" id="KW-0812">Transmembrane</keyword>
<feature type="region of interest" description="Disordered" evidence="1">
    <location>
        <begin position="563"/>
        <end position="622"/>
    </location>
</feature>
<feature type="region of interest" description="Disordered" evidence="1">
    <location>
        <begin position="676"/>
        <end position="731"/>
    </location>
</feature>
<feature type="region of interest" description="Disordered" evidence="1">
    <location>
        <begin position="515"/>
        <end position="545"/>
    </location>
</feature>
<feature type="region of interest" description="Disordered" evidence="1">
    <location>
        <begin position="233"/>
        <end position="314"/>
    </location>
</feature>
<reference evidence="3 4" key="1">
    <citation type="submission" date="2017-03" db="EMBL/GenBank/DDBJ databases">
        <title>An alternative strategy for trypanosome survival in the mammalian bloodstream revealed through genome and transcriptome analysis of the ubiquitous bovine parasite Trypanosoma (Megatrypanum) theileri.</title>
        <authorList>
            <person name="Kelly S."/>
            <person name="Ivens A."/>
            <person name="Mott A."/>
            <person name="O'Neill E."/>
            <person name="Emms D."/>
            <person name="Macleod O."/>
            <person name="Voorheis P."/>
            <person name="Matthews J."/>
            <person name="Matthews K."/>
            <person name="Carrington M."/>
        </authorList>
    </citation>
    <scope>NUCLEOTIDE SEQUENCE [LARGE SCALE GENOMIC DNA]</scope>
    <source>
        <strain evidence="3">Edinburgh</strain>
    </source>
</reference>
<sequence length="898" mass="97804">MPLLRAWEAFQPDGRLEVSLCNTSGPDADASSVIYSLRSSHPSYFAVIGAELPDGVLLPGERRTILLELRPESLKWWGSSANSSSSNWKQQTMNSTGTALAEISLWGLPSMHSQTSPTNSAPISVREFQWSQLSQPYASSPIQHQLQSFGRVNSSNNDNNTSPAAAVTTTTTTTTAVTTAQNSCSNREEKSSVMLLADSDVYKPRRVENTKTFKELGPPMDRQREVERAQGLNESVHGEHNTSDSIKCITPLNRSPQLTSESSFTENTIVEGITHTVDTPRDNSIPSTTKSGRLPSRGRYNNGENTDSDMDQVKDSIDSNKNNVYEYVDTPISIQESNKVLSTWRTSDPLSEAVHQNDKSISDTESAVHSTTPVKDLKSPSRSGSPKGDPYFFIYYERLGDESGCLNAANKWLKTERVKYLSWQEKLRQNMQQQGVDEYNCIPPALGEPVRWLSNVKGINARSGSLYHGRKPYSRSSAKMFKSSRKGGGCVLLPSRFSRSAAFAALATAATSTTSAIPNVPQDNGVEMLSSGSEKTSQEEDGRAGRAGQGLALFDLSETIHKQNGKNYNNGRTSIGGYTADTRRPGDVGDVFSPNNNNNHSSDQLSTSQFSNENSLLTSSRNEQALEVSRKLLTGSELTAQSLPQFSPATVPTTFHHRTETEGTVQMLDQTVRGESSTDCVNISQSHLQSHSFSTNHSQSQSQSESQKGGEVSSKKSNALGSTTTSSTMQEVRKSNFLEGLMGSFLGFPQDNNNNINITPREIDAMLPKRRPSTSVDKGLGNSQARKSSVPVLSRRVSSQMNRRSARMYDLRIAKLAGAIRSFLCRSAPLLQTAIDGAVTTFSSSAQLIGGLLEDSADILVVVGIPILLLLSLSLLWMVFGGMGDDDYITVSAMGPFV</sequence>
<feature type="compositionally biased region" description="Polar residues" evidence="1">
    <location>
        <begin position="252"/>
        <end position="268"/>
    </location>
</feature>
<keyword evidence="2" id="KW-0472">Membrane</keyword>
<feature type="compositionally biased region" description="Polar residues" evidence="1">
    <location>
        <begin position="363"/>
        <end position="373"/>
    </location>
</feature>
<accession>A0A1X0NTS5</accession>
<dbReference type="OrthoDB" id="266761at2759"/>
<keyword evidence="4" id="KW-1185">Reference proteome</keyword>
<dbReference type="EMBL" id="NBCO01000018">
    <property type="protein sequence ID" value="ORC88105.1"/>
    <property type="molecule type" value="Genomic_DNA"/>
</dbReference>